<dbReference type="NCBIfam" id="NF004241">
    <property type="entry name" value="PRK05682.1-5"/>
    <property type="match status" value="1"/>
</dbReference>
<evidence type="ECO:0000313" key="10">
    <source>
        <dbReference type="EMBL" id="KAB2931129.1"/>
    </source>
</evidence>
<dbReference type="GO" id="GO:0071978">
    <property type="term" value="P:bacterial-type flagellum-dependent swarming motility"/>
    <property type="evidence" value="ECO:0007669"/>
    <property type="project" value="TreeGrafter"/>
</dbReference>
<feature type="domain" description="Flagellar basal body rod protein N-terminal" evidence="6">
    <location>
        <begin position="5"/>
        <end position="35"/>
    </location>
</feature>
<keyword evidence="10" id="KW-0966">Cell projection</keyword>
<comment type="similarity">
    <text evidence="2 5">Belongs to the flagella basal body rod proteins family.</text>
</comment>
<organism evidence="10 11">
    <name type="scientific">Leptonema illini</name>
    <dbReference type="NCBI Taxonomy" id="183"/>
    <lineage>
        <taxon>Bacteria</taxon>
        <taxon>Pseudomonadati</taxon>
        <taxon>Spirochaetota</taxon>
        <taxon>Spirochaetia</taxon>
        <taxon>Leptospirales</taxon>
        <taxon>Leptospiraceae</taxon>
        <taxon>Leptonema</taxon>
    </lineage>
</organism>
<dbReference type="RefSeq" id="WP_002771559.1">
    <property type="nucleotide sequence ID" value="NZ_JQDG01000104.1"/>
</dbReference>
<dbReference type="OrthoDB" id="9804559at2"/>
<evidence type="ECO:0000259" key="7">
    <source>
        <dbReference type="Pfam" id="PF06429"/>
    </source>
</evidence>
<dbReference type="InterPro" id="IPR053967">
    <property type="entry name" value="LlgE_F_G-like_D1"/>
</dbReference>
<gene>
    <name evidence="10" type="primary">flgE</name>
    <name evidence="10" type="ORF">F9K24_14340</name>
</gene>
<sequence>MMRSLYSGVSGLKNHQVRMDVIGHNVSNVNTHGYKAERVNFMDLISQEIAGASEPKENIGGINSQQVGLGALIASIDKIMTQGSLQTTGKNTDVAVSGEGFFVIRDGNKQFYTRAGFFNIDRDGYYVHPGTGLRVQGWNSRTDDKGNSYINSSATVEDIRIPLYQKKPAKATTEVVYESNLNQAVEIVPADATAEQIRDFIEGPADKRRGHATTINVYDPEGNKRELRLEFWKTGENRWTGRVNMENATQVSVNVTGPGNVDTAVPGNDRFELGFSSDGRLVSVSDGSDTLNDGKLQLQLSYRIPGNPEPQTINLNMGESGEVKGITQYASSFTTRAKEQDGFPMGYLEAFSIDNTGTIVGTYSNGVKEPLARIALATFTNPAGLTKEGETKFAYSMNSGDPNIGEAGIAGRGKINAGLLEMSNVDLSDQFTDMIVTQRGFQANSRTITTTDQMIQEVLGLKR</sequence>
<evidence type="ECO:0000259" key="8">
    <source>
        <dbReference type="Pfam" id="PF07559"/>
    </source>
</evidence>
<dbReference type="PANTHER" id="PTHR30435">
    <property type="entry name" value="FLAGELLAR PROTEIN"/>
    <property type="match status" value="1"/>
</dbReference>
<reference evidence="10 11" key="1">
    <citation type="submission" date="2019-10" db="EMBL/GenBank/DDBJ databases">
        <title>Extracellular Electron Transfer in a Candidatus Methanoperedens spp. Enrichment Culture.</title>
        <authorList>
            <person name="Berger S."/>
            <person name="Rangel Shaw D."/>
            <person name="Berben T."/>
            <person name="In 'T Zandt M."/>
            <person name="Frank J."/>
            <person name="Reimann J."/>
            <person name="Jetten M.S.M."/>
            <person name="Welte C.U."/>
        </authorList>
    </citation>
    <scope>NUCLEOTIDE SEQUENCE [LARGE SCALE GENOMIC DNA]</scope>
    <source>
        <strain evidence="10">SB12</strain>
    </source>
</reference>
<evidence type="ECO:0000256" key="5">
    <source>
        <dbReference type="RuleBase" id="RU362116"/>
    </source>
</evidence>
<dbReference type="Pfam" id="PF00460">
    <property type="entry name" value="Flg_bb_rod"/>
    <property type="match status" value="1"/>
</dbReference>
<dbReference type="GO" id="GO:0009425">
    <property type="term" value="C:bacterial-type flagellum basal body"/>
    <property type="evidence" value="ECO:0007669"/>
    <property type="project" value="UniProtKB-SubCell"/>
</dbReference>
<evidence type="ECO:0000259" key="6">
    <source>
        <dbReference type="Pfam" id="PF00460"/>
    </source>
</evidence>
<dbReference type="Proteomes" id="UP000460298">
    <property type="component" value="Unassembled WGS sequence"/>
</dbReference>
<dbReference type="Gene3D" id="2.60.98.20">
    <property type="entry name" value="Flagellar hook protein FlgE"/>
    <property type="match status" value="1"/>
</dbReference>
<keyword evidence="10" id="KW-0282">Flagellum</keyword>
<keyword evidence="4 5" id="KW-0975">Bacterial flagellum</keyword>
<dbReference type="AlphaFoldDB" id="A0A833H000"/>
<proteinExistence type="inferred from homology"/>
<accession>A0A833H000</accession>
<dbReference type="SUPFAM" id="SSF117143">
    <property type="entry name" value="Flagellar hook protein flgE"/>
    <property type="match status" value="1"/>
</dbReference>
<evidence type="ECO:0000256" key="1">
    <source>
        <dbReference type="ARBA" id="ARBA00004117"/>
    </source>
</evidence>
<dbReference type="Pfam" id="PF06429">
    <property type="entry name" value="Flg_bbr_C"/>
    <property type="match status" value="1"/>
</dbReference>
<comment type="caution">
    <text evidence="10">The sequence shown here is derived from an EMBL/GenBank/DDBJ whole genome shotgun (WGS) entry which is preliminary data.</text>
</comment>
<dbReference type="InterPro" id="IPR037058">
    <property type="entry name" value="Falgellar_hook_FlgE_sf"/>
</dbReference>
<feature type="domain" description="Flagellar basal-body/hook protein C-terminal" evidence="7">
    <location>
        <begin position="418"/>
        <end position="460"/>
    </location>
</feature>
<evidence type="ECO:0000256" key="3">
    <source>
        <dbReference type="ARBA" id="ARBA00019015"/>
    </source>
</evidence>
<protein>
    <recommendedName>
        <fullName evidence="3 5">Flagellar hook protein FlgE</fullName>
    </recommendedName>
</protein>
<dbReference type="InterPro" id="IPR010930">
    <property type="entry name" value="Flg_bb/hook_C_dom"/>
</dbReference>
<dbReference type="PANTHER" id="PTHR30435:SF1">
    <property type="entry name" value="FLAGELLAR HOOK PROTEIN FLGE"/>
    <property type="match status" value="1"/>
</dbReference>
<dbReference type="EMBL" id="WBUI01000015">
    <property type="protein sequence ID" value="KAB2931129.1"/>
    <property type="molecule type" value="Genomic_DNA"/>
</dbReference>
<dbReference type="InterPro" id="IPR037925">
    <property type="entry name" value="FlgE/F/G-like"/>
</dbReference>
<dbReference type="InterPro" id="IPR020013">
    <property type="entry name" value="Flagellar_FlgE/F/G"/>
</dbReference>
<dbReference type="Pfam" id="PF07559">
    <property type="entry name" value="FlgE_D2"/>
    <property type="match status" value="1"/>
</dbReference>
<dbReference type="GO" id="GO:0005829">
    <property type="term" value="C:cytosol"/>
    <property type="evidence" value="ECO:0007669"/>
    <property type="project" value="TreeGrafter"/>
</dbReference>
<name>A0A833H000_9LEPT</name>
<evidence type="ECO:0000259" key="9">
    <source>
        <dbReference type="Pfam" id="PF22692"/>
    </source>
</evidence>
<comment type="subcellular location">
    <subcellularLocation>
        <location evidence="1 5">Bacterial flagellum basal body</location>
    </subcellularLocation>
</comment>
<evidence type="ECO:0000256" key="4">
    <source>
        <dbReference type="ARBA" id="ARBA00023143"/>
    </source>
</evidence>
<comment type="function">
    <text evidence="5">A flexible structure which links the flagellar filament to the drive apparatus in the basal body.</text>
</comment>
<feature type="domain" description="Flagellar hook protein FlgE D2" evidence="8">
    <location>
        <begin position="205"/>
        <end position="343"/>
    </location>
</feature>
<evidence type="ECO:0000313" key="11">
    <source>
        <dbReference type="Proteomes" id="UP000460298"/>
    </source>
</evidence>
<feature type="domain" description="Flagellar hook protein FlgE/F/G-like D1" evidence="9">
    <location>
        <begin position="95"/>
        <end position="162"/>
    </location>
</feature>
<dbReference type="Pfam" id="PF22692">
    <property type="entry name" value="LlgE_F_G_D1"/>
    <property type="match status" value="1"/>
</dbReference>
<dbReference type="InterPro" id="IPR011491">
    <property type="entry name" value="FlgE_D2"/>
</dbReference>
<dbReference type="GO" id="GO:0009424">
    <property type="term" value="C:bacterial-type flagellum hook"/>
    <property type="evidence" value="ECO:0007669"/>
    <property type="project" value="TreeGrafter"/>
</dbReference>
<dbReference type="NCBIfam" id="TIGR03506">
    <property type="entry name" value="FlgEFG_subfam"/>
    <property type="match status" value="1"/>
</dbReference>
<dbReference type="InterPro" id="IPR001444">
    <property type="entry name" value="Flag_bb_rod_N"/>
</dbReference>
<evidence type="ECO:0000256" key="2">
    <source>
        <dbReference type="ARBA" id="ARBA00009677"/>
    </source>
</evidence>
<keyword evidence="10" id="KW-0969">Cilium</keyword>